<proteinExistence type="predicted"/>
<feature type="compositionally biased region" description="Pro residues" evidence="1">
    <location>
        <begin position="70"/>
        <end position="81"/>
    </location>
</feature>
<protein>
    <submittedName>
        <fullName evidence="2">Unannotated protein</fullName>
    </submittedName>
</protein>
<evidence type="ECO:0000256" key="1">
    <source>
        <dbReference type="SAM" id="MobiDB-lite"/>
    </source>
</evidence>
<organism evidence="2">
    <name type="scientific">freshwater metagenome</name>
    <dbReference type="NCBI Taxonomy" id="449393"/>
    <lineage>
        <taxon>unclassified sequences</taxon>
        <taxon>metagenomes</taxon>
        <taxon>ecological metagenomes</taxon>
    </lineage>
</organism>
<accession>A0A6J7IXL7</accession>
<sequence length="95" mass="10074">MPAMKLNVRPVTSSHAPQTINDARCASVRGALPRNTSPVTSNTNAAGTSQAIWPPWEASNMRRMPVSPHIDPPPPPTPPGVTLPVSLPLSRPNPL</sequence>
<dbReference type="EMBL" id="CAFBLX010000540">
    <property type="protein sequence ID" value="CAB4935635.1"/>
    <property type="molecule type" value="Genomic_DNA"/>
</dbReference>
<name>A0A6J7IXL7_9ZZZZ</name>
<feature type="region of interest" description="Disordered" evidence="1">
    <location>
        <begin position="32"/>
        <end position="95"/>
    </location>
</feature>
<feature type="compositionally biased region" description="Low complexity" evidence="1">
    <location>
        <begin position="82"/>
        <end position="95"/>
    </location>
</feature>
<feature type="compositionally biased region" description="Polar residues" evidence="1">
    <location>
        <begin position="34"/>
        <end position="51"/>
    </location>
</feature>
<dbReference type="AlphaFoldDB" id="A0A6J7IXL7"/>
<evidence type="ECO:0000313" key="2">
    <source>
        <dbReference type="EMBL" id="CAB4935635.1"/>
    </source>
</evidence>
<reference evidence="2" key="1">
    <citation type="submission" date="2020-05" db="EMBL/GenBank/DDBJ databases">
        <authorList>
            <person name="Chiriac C."/>
            <person name="Salcher M."/>
            <person name="Ghai R."/>
            <person name="Kavagutti S V."/>
        </authorList>
    </citation>
    <scope>NUCLEOTIDE SEQUENCE</scope>
</reference>
<gene>
    <name evidence="2" type="ORF">UFOPK3472_04349</name>
</gene>